<dbReference type="Proteomes" id="UP000829196">
    <property type="component" value="Unassembled WGS sequence"/>
</dbReference>
<keyword evidence="2" id="KW-1185">Reference proteome</keyword>
<organism evidence="1 2">
    <name type="scientific">Dendrobium nobile</name>
    <name type="common">Orchid</name>
    <dbReference type="NCBI Taxonomy" id="94219"/>
    <lineage>
        <taxon>Eukaryota</taxon>
        <taxon>Viridiplantae</taxon>
        <taxon>Streptophyta</taxon>
        <taxon>Embryophyta</taxon>
        <taxon>Tracheophyta</taxon>
        <taxon>Spermatophyta</taxon>
        <taxon>Magnoliopsida</taxon>
        <taxon>Liliopsida</taxon>
        <taxon>Asparagales</taxon>
        <taxon>Orchidaceae</taxon>
        <taxon>Epidendroideae</taxon>
        <taxon>Malaxideae</taxon>
        <taxon>Dendrobiinae</taxon>
        <taxon>Dendrobium</taxon>
    </lineage>
</organism>
<reference evidence="1" key="1">
    <citation type="journal article" date="2022" name="Front. Genet.">
        <title>Chromosome-Scale Assembly of the Dendrobium nobile Genome Provides Insights Into the Molecular Mechanism of the Biosynthesis of the Medicinal Active Ingredient of Dendrobium.</title>
        <authorList>
            <person name="Xu Q."/>
            <person name="Niu S.-C."/>
            <person name="Li K.-L."/>
            <person name="Zheng P.-J."/>
            <person name="Zhang X.-J."/>
            <person name="Jia Y."/>
            <person name="Liu Y."/>
            <person name="Niu Y.-X."/>
            <person name="Yu L.-H."/>
            <person name="Chen D.-F."/>
            <person name="Zhang G.-Q."/>
        </authorList>
    </citation>
    <scope>NUCLEOTIDE SEQUENCE</scope>
    <source>
        <tissue evidence="1">Leaf</tissue>
    </source>
</reference>
<accession>A0A8T3A342</accession>
<evidence type="ECO:0000313" key="2">
    <source>
        <dbReference type="Proteomes" id="UP000829196"/>
    </source>
</evidence>
<dbReference type="AlphaFoldDB" id="A0A8T3A342"/>
<proteinExistence type="predicted"/>
<name>A0A8T3A342_DENNO</name>
<dbReference type="EMBL" id="JAGYWB010000019">
    <property type="protein sequence ID" value="KAI0488828.1"/>
    <property type="molecule type" value="Genomic_DNA"/>
</dbReference>
<gene>
    <name evidence="1" type="ORF">KFK09_028667</name>
</gene>
<comment type="caution">
    <text evidence="1">The sequence shown here is derived from an EMBL/GenBank/DDBJ whole genome shotgun (WGS) entry which is preliminary data.</text>
</comment>
<evidence type="ECO:0000313" key="1">
    <source>
        <dbReference type="EMBL" id="KAI0488828.1"/>
    </source>
</evidence>
<sequence>MKIALHGKSYIYRFVWPEGPWSAGDRGQKDRCLLMEVGRTIVGDKGLKNCSRQETVVGRR</sequence>
<protein>
    <submittedName>
        <fullName evidence="1">Uncharacterized protein</fullName>
    </submittedName>
</protein>